<proteinExistence type="predicted"/>
<comment type="caution">
    <text evidence="1">The sequence shown here is derived from an EMBL/GenBank/DDBJ whole genome shotgun (WGS) entry which is preliminary data.</text>
</comment>
<accession>A0ABC8U1C3</accession>
<evidence type="ECO:0000313" key="1">
    <source>
        <dbReference type="EMBL" id="CAK9175555.1"/>
    </source>
</evidence>
<protein>
    <submittedName>
        <fullName evidence="1">Uncharacterized protein</fullName>
    </submittedName>
</protein>
<dbReference type="AlphaFoldDB" id="A0ABC8U1C3"/>
<dbReference type="PANTHER" id="PTHR34287">
    <property type="entry name" value="OS06G0551500 PROTEIN-RELATED"/>
    <property type="match status" value="1"/>
</dbReference>
<dbReference type="Proteomes" id="UP001642360">
    <property type="component" value="Unassembled WGS sequence"/>
</dbReference>
<dbReference type="EMBL" id="CAUOFW020009057">
    <property type="protein sequence ID" value="CAK9184677.1"/>
    <property type="molecule type" value="Genomic_DNA"/>
</dbReference>
<evidence type="ECO:0000313" key="2">
    <source>
        <dbReference type="EMBL" id="CAK9184677.1"/>
    </source>
</evidence>
<evidence type="ECO:0000313" key="3">
    <source>
        <dbReference type="Proteomes" id="UP001642360"/>
    </source>
</evidence>
<sequence>MNTCGGGGAVVVVEYLESSMSRELLCKFPDNSAFDFDYSQSSLWSPLVPRPFPSFANSSGSCGLSVMAMGLGISSIQRKLSYGEDDGWSQKKNTTLKKVTANIKKKISSTVLGNVQNYHKLKVKKKKKKMMNKKVDFDFFPNHPSVEGNSTTPTPKKGWAKLLKVASKHFKRTTKKKDHPTSISY</sequence>
<gene>
    <name evidence="1" type="ORF">ILEXP_LOCUS45361</name>
    <name evidence="2" type="ORF">ILEXP_LOCUS55032</name>
</gene>
<keyword evidence="3" id="KW-1185">Reference proteome</keyword>
<dbReference type="EMBL" id="CAUOFW020006634">
    <property type="protein sequence ID" value="CAK9175555.1"/>
    <property type="molecule type" value="Genomic_DNA"/>
</dbReference>
<reference evidence="1 3" key="1">
    <citation type="submission" date="2024-02" db="EMBL/GenBank/DDBJ databases">
        <authorList>
            <person name="Vignale AGUSTIN F."/>
            <person name="Sosa J E."/>
            <person name="Modenutti C."/>
        </authorList>
    </citation>
    <scope>NUCLEOTIDE SEQUENCE [LARGE SCALE GENOMIC DNA]</scope>
</reference>
<organism evidence="1 3">
    <name type="scientific">Ilex paraguariensis</name>
    <name type="common">yerba mate</name>
    <dbReference type="NCBI Taxonomy" id="185542"/>
    <lineage>
        <taxon>Eukaryota</taxon>
        <taxon>Viridiplantae</taxon>
        <taxon>Streptophyta</taxon>
        <taxon>Embryophyta</taxon>
        <taxon>Tracheophyta</taxon>
        <taxon>Spermatophyta</taxon>
        <taxon>Magnoliopsida</taxon>
        <taxon>eudicotyledons</taxon>
        <taxon>Gunneridae</taxon>
        <taxon>Pentapetalae</taxon>
        <taxon>asterids</taxon>
        <taxon>campanulids</taxon>
        <taxon>Aquifoliales</taxon>
        <taxon>Aquifoliaceae</taxon>
        <taxon>Ilex</taxon>
    </lineage>
</organism>
<name>A0ABC8U1C3_9AQUA</name>
<dbReference type="PANTHER" id="PTHR34287:SF4">
    <property type="entry name" value="OS04G0504200 PROTEIN"/>
    <property type="match status" value="1"/>
</dbReference>